<keyword evidence="4" id="KW-0067">ATP-binding</keyword>
<dbReference type="InterPro" id="IPR000330">
    <property type="entry name" value="SNF2_N"/>
</dbReference>
<dbReference type="InterPro" id="IPR014001">
    <property type="entry name" value="Helicase_ATP-bd"/>
</dbReference>
<dbReference type="SUPFAM" id="SSF52540">
    <property type="entry name" value="P-loop containing nucleoside triphosphate hydrolases"/>
    <property type="match status" value="2"/>
</dbReference>
<feature type="domain" description="Helicase ATP-binding" evidence="2">
    <location>
        <begin position="684"/>
        <end position="843"/>
    </location>
</feature>
<feature type="domain" description="Helicase C-terminal" evidence="3">
    <location>
        <begin position="966"/>
        <end position="1121"/>
    </location>
</feature>
<dbReference type="SMART" id="SM00490">
    <property type="entry name" value="HELICc"/>
    <property type="match status" value="1"/>
</dbReference>
<dbReference type="InterPro" id="IPR038718">
    <property type="entry name" value="SNF2-like_sf"/>
</dbReference>
<dbReference type="GO" id="GO:0004386">
    <property type="term" value="F:helicase activity"/>
    <property type="evidence" value="ECO:0007669"/>
    <property type="project" value="UniProtKB-KW"/>
</dbReference>
<evidence type="ECO:0000259" key="2">
    <source>
        <dbReference type="PROSITE" id="PS51192"/>
    </source>
</evidence>
<dbReference type="Gene3D" id="3.40.50.300">
    <property type="entry name" value="P-loop containing nucleotide triphosphate hydrolases"/>
    <property type="match status" value="1"/>
</dbReference>
<dbReference type="RefSeq" id="WP_243795170.1">
    <property type="nucleotide sequence ID" value="NZ_CP094669.1"/>
</dbReference>
<keyword evidence="4" id="KW-0347">Helicase</keyword>
<dbReference type="Gene3D" id="3.40.50.10810">
    <property type="entry name" value="Tandem AAA-ATPase domain"/>
    <property type="match status" value="1"/>
</dbReference>
<keyword evidence="5" id="KW-1185">Reference proteome</keyword>
<dbReference type="PROSITE" id="PS51192">
    <property type="entry name" value="HELICASE_ATP_BIND_1"/>
    <property type="match status" value="1"/>
</dbReference>
<dbReference type="PANTHER" id="PTHR10799">
    <property type="entry name" value="SNF2/RAD54 HELICASE FAMILY"/>
    <property type="match status" value="1"/>
</dbReference>
<evidence type="ECO:0000259" key="3">
    <source>
        <dbReference type="PROSITE" id="PS51194"/>
    </source>
</evidence>
<accession>A0ABY4CTW7</accession>
<dbReference type="Proteomes" id="UP000831113">
    <property type="component" value="Chromosome"/>
</dbReference>
<dbReference type="SMART" id="SM00487">
    <property type="entry name" value="DEXDc"/>
    <property type="match status" value="1"/>
</dbReference>
<sequence>MSKPTETPPLPNGTPHPHQYFLAAATVSTLTDAAVARHYPPLFVTDSYALTAVQPESLTLDFGSFTSSAPAPGLSRFPSVIVEQQAQGVLLSCACLTEKTTLCEHQAQVLLSVMRRKEFRVFFDPAQRRTLLQATARDYGLEHAPDLDEHFQLTYVRPSVVVSPRHAGLYPVTAATKQELVGQLLPQRHNVLPTPDETRRFVVFGKHKYYGHLTIQLAEAPFTPAGKVKNPVAVLNPLDASWKTDDAAELKFYTGLARFQNNYDDSRSTVAVEALRAVLHNPISLPIFGHNPTVSEKLTAPSLTRLRLRTAPADLRLSVHLKGEFYEVTGVLQLDKQPVDLKTLAVRYDYFVVVQEVLYLVEDPDIWRVIEFFKKRNNTLLVHQSKFAEFQLDVLANLEDRLRITYSYARPATPQQLLSSGFLEAPEKLLYLTDAGAHVEVLPVMRYGTMEVSILSRKQLFGVDELGNPFALERDEVQEQRFAAALLRHYPEFQEQMQYSSLYVPKALFLEEEWFLTAFEDWQNQQISILGFNQLKKNDLNPNRARISVRVTGETNWFDTQLRVRFGKQKATLKQLHQAVRNKSHYVRLDDGTRGILPKEWVEKFARYFAAGHVVDDQLRTPSINFSAIQELYDPEALAAEAQAQLATYQHAVVDLAAIEPVAVPPGLQATMREYQRQGLNWLNFLDTFNFGGCLADDMGLGKTLQVLAFILLQRAKGRTAANLVVVPTSLVFNWQAEVKKFAPALRVHVLHGTARSLTPKEFEAFDIVLTTYNTMVSDVRQLKEYCFNYVFLDESQAIKNPESQRYKAACLLQARNRVVLTGTPVENNTFDLYGQLSFACPGLLGSKQHFNDIYGSPIDKFKDDKKARALQRKISPFVLRRTKAQVARELPDKTEMVLYCEMADEQRRIYEACKKEYHDLLMGIHEENLPKSSMHILQGLTKLRQICNSPALLPDEASYGHQSAKLDALMEEIRSKAPQHKILVFSQFVTMLDLIKQELQTHGIAFEYLTGQTRNRAATVNNFQQNEAVRVFLVSLKAGGTGLNLTEADYVYLVDPWWNPAVENQAIDRSHRIGQDKAVVAVRLICPDTIEEKIMKLQEMKRELADGLIKTDAGFIKALTQQELLDLFN</sequence>
<gene>
    <name evidence="4" type="ORF">MTX78_13725</name>
</gene>
<name>A0ABY4CTW7_9BACT</name>
<dbReference type="PROSITE" id="PS51194">
    <property type="entry name" value="HELICASE_CTER"/>
    <property type="match status" value="1"/>
</dbReference>
<evidence type="ECO:0000313" key="4">
    <source>
        <dbReference type="EMBL" id="UOG73182.1"/>
    </source>
</evidence>
<protein>
    <submittedName>
        <fullName evidence="4">DEAD/DEAH box helicase</fullName>
    </submittedName>
</protein>
<dbReference type="EMBL" id="CP094669">
    <property type="protein sequence ID" value="UOG73182.1"/>
    <property type="molecule type" value="Genomic_DNA"/>
</dbReference>
<dbReference type="InterPro" id="IPR049730">
    <property type="entry name" value="SNF2/RAD54-like_C"/>
</dbReference>
<keyword evidence="1" id="KW-0378">Hydrolase</keyword>
<keyword evidence="4" id="KW-0547">Nucleotide-binding</keyword>
<organism evidence="4 5">
    <name type="scientific">Hymenobacter tibetensis</name>
    <dbReference type="NCBI Taxonomy" id="497967"/>
    <lineage>
        <taxon>Bacteria</taxon>
        <taxon>Pseudomonadati</taxon>
        <taxon>Bacteroidota</taxon>
        <taxon>Cytophagia</taxon>
        <taxon>Cytophagales</taxon>
        <taxon>Hymenobacteraceae</taxon>
        <taxon>Hymenobacter</taxon>
    </lineage>
</organism>
<dbReference type="CDD" id="cd18793">
    <property type="entry name" value="SF2_C_SNF"/>
    <property type="match status" value="1"/>
</dbReference>
<proteinExistence type="predicted"/>
<dbReference type="InterPro" id="IPR027417">
    <property type="entry name" value="P-loop_NTPase"/>
</dbReference>
<evidence type="ECO:0000256" key="1">
    <source>
        <dbReference type="ARBA" id="ARBA00022801"/>
    </source>
</evidence>
<evidence type="ECO:0000313" key="5">
    <source>
        <dbReference type="Proteomes" id="UP000831113"/>
    </source>
</evidence>
<dbReference type="InterPro" id="IPR001650">
    <property type="entry name" value="Helicase_C-like"/>
</dbReference>
<dbReference type="Pfam" id="PF00176">
    <property type="entry name" value="SNF2-rel_dom"/>
    <property type="match status" value="1"/>
</dbReference>
<dbReference type="Pfam" id="PF00271">
    <property type="entry name" value="Helicase_C"/>
    <property type="match status" value="1"/>
</dbReference>
<reference evidence="4 5" key="1">
    <citation type="submission" date="2022-03" db="EMBL/GenBank/DDBJ databases">
        <title>Hymenobactersp. isolated from the air.</title>
        <authorList>
            <person name="Won M."/>
            <person name="Kwon S.-W."/>
        </authorList>
    </citation>
    <scope>NUCLEOTIDE SEQUENCE [LARGE SCALE GENOMIC DNA]</scope>
    <source>
        <strain evidence="4 5">KACC 21982</strain>
    </source>
</reference>